<proteinExistence type="predicted"/>
<keyword evidence="3" id="KW-1185">Reference proteome</keyword>
<dbReference type="PANTHER" id="PTHR44119">
    <property type="entry name" value="MAGNESIUM-CHELATASE SUBUNIT CHLH, CHLOROPLASTIC"/>
    <property type="match status" value="1"/>
</dbReference>
<keyword evidence="2" id="KW-0436">Ligase</keyword>
<name>A0A936ZF36_9HYPH</name>
<dbReference type="NCBIfam" id="NF008973">
    <property type="entry name" value="PRK12321.1"/>
    <property type="match status" value="1"/>
</dbReference>
<evidence type="ECO:0000259" key="1">
    <source>
        <dbReference type="Pfam" id="PF02514"/>
    </source>
</evidence>
<dbReference type="RefSeq" id="WP_202062109.1">
    <property type="nucleotide sequence ID" value="NZ_JAEQMY010000027.1"/>
</dbReference>
<dbReference type="EC" id="6.6.1.2" evidence="2"/>
<comment type="caution">
    <text evidence="2">The sequence shown here is derived from an EMBL/GenBank/DDBJ whole genome shotgun (WGS) entry which is preliminary data.</text>
</comment>
<sequence>MHLLPVTAISLDDGGEAVDLQQPPGDIVVLSFADSDLGALAAAHRLRGGGPSLRLASLRRLRHPLSVDLYIDKTAAKARFIVVRCLGGLDYWRYGLERLAETCRSQGIKLAVLPGDDRPDPRLSAYATVPQTVCGALEAYFQAGGIDNMGRLLACIGAEIGETGASVEPPRAVPRAFALMPQGFACSEVESHSTSPSPSSLWGGGFGGIAEPEAVLAGSSTERPLAYLLVYRSAVLAGDTQAVEALWASLRERGIDPLILAVSSLKDPEAVAVVRRTIQARRPDVIVTTTAFSARDDADFVLDEAGCPILQAIPVGSARDAWEASPRGLSAADLAMQVALPEFDGRIAAGPISFKAEEPAEPALAFSSRVQAPDPVNIDAVADMAAAWVRLARTPRSERRLALVLSDYPARGGRAGFAVGLDTPASACAILDLLLDSGYGSGRDFSADELMPRLTEGDPSFEVPVSAYRAWLDTLPAEQRNAIDRRWGGFENDPCLQGGAFRFRAARAGNVLVALQPDRGHGLDRKGFYHDPECPPSHGYLAFYLGLRALEGVHALLHLGTHGTTEWLPGKAVALSSTCWPRLAIGSLPVVYPFIVDDPGEAAPAKRRIGAVTVGHLTPQTAEAGLHGEAAALRGLVEEFSSAQVLHPGRADLVAREILERARANGLAAACGVDDGMAMDEALTRLDAHLCDLGEVTIRDGLHIFGQAPEGLEACSTGEREGLLKALDGGFVVPGPAGSPSRGQTEVLPTGRNLATLDPRAIPTRAATELGRRAAAEVVRRHLQEEGDWPRRIVMDLWASPTLRSGGEDIAHALALMGVRPTWDHASTRVTGFEIVPHPLLDRPRADVTLRVSGAFRDTFPDQIALLDQAARAVAALDEEDEWNELAAARRRGETLSRVFGAAPGVYGAGVSAQALDGEWTTKADLGSTYLDGTSHVFLSGGEARPDNSFPQRVEQAEAFVHVSDVAERDILEGDSAADAFGGFAAAAKVLGSAPALYSLDTSRPQAPKARTLAEDVDRLVRGRLTNPRWIAGQLQHGWRGAAEIAQGIDALFAFAATTDAVSSTSFDLVFTALLADEPTWERIAAANPAAARAIRERLADARRRGLWASRLNSVAALFDDGRQEAAE</sequence>
<protein>
    <submittedName>
        <fullName evidence="2">Cobaltochelatase subunit CobN</fullName>
        <ecNumber evidence="2">6.6.1.2</ecNumber>
    </submittedName>
</protein>
<feature type="domain" description="CobN/magnesium chelatase" evidence="1">
    <location>
        <begin position="139"/>
        <end position="714"/>
    </location>
</feature>
<gene>
    <name evidence="2" type="primary">cobN</name>
    <name evidence="2" type="ORF">JKG68_17475</name>
</gene>
<dbReference type="AlphaFoldDB" id="A0A936ZF36"/>
<dbReference type="EMBL" id="JAEQMY010000027">
    <property type="protein sequence ID" value="MBL0405754.1"/>
    <property type="molecule type" value="Genomic_DNA"/>
</dbReference>
<evidence type="ECO:0000313" key="2">
    <source>
        <dbReference type="EMBL" id="MBL0405754.1"/>
    </source>
</evidence>
<dbReference type="PANTHER" id="PTHR44119:SF4">
    <property type="entry name" value="AEROBIC COBALTOCHELATASE SUBUNIT COBN"/>
    <property type="match status" value="1"/>
</dbReference>
<dbReference type="InterPro" id="IPR003672">
    <property type="entry name" value="CobN/Mg_chltase"/>
</dbReference>
<accession>A0A936ZF36</accession>
<dbReference type="Pfam" id="PF02514">
    <property type="entry name" value="CobN-Mg_chel"/>
    <property type="match status" value="1"/>
</dbReference>
<dbReference type="CDD" id="cd10150">
    <property type="entry name" value="CobN_like"/>
    <property type="match status" value="1"/>
</dbReference>
<organism evidence="2 3">
    <name type="scientific">Microvirga aerilata</name>
    <dbReference type="NCBI Taxonomy" id="670292"/>
    <lineage>
        <taxon>Bacteria</taxon>
        <taxon>Pseudomonadati</taxon>
        <taxon>Pseudomonadota</taxon>
        <taxon>Alphaproteobacteria</taxon>
        <taxon>Hyphomicrobiales</taxon>
        <taxon>Methylobacteriaceae</taxon>
        <taxon>Microvirga</taxon>
    </lineage>
</organism>
<evidence type="ECO:0000313" key="3">
    <source>
        <dbReference type="Proteomes" id="UP000605848"/>
    </source>
</evidence>
<dbReference type="GO" id="GO:0051116">
    <property type="term" value="F:cobaltochelatase activity"/>
    <property type="evidence" value="ECO:0007669"/>
    <property type="project" value="UniProtKB-EC"/>
</dbReference>
<dbReference type="Proteomes" id="UP000605848">
    <property type="component" value="Unassembled WGS sequence"/>
</dbReference>
<reference evidence="2" key="1">
    <citation type="submission" date="2021-01" db="EMBL/GenBank/DDBJ databases">
        <title>Microvirga sp.</title>
        <authorList>
            <person name="Kim M.K."/>
        </authorList>
    </citation>
    <scope>NUCLEOTIDE SEQUENCE</scope>
    <source>
        <strain evidence="2">5420S-16</strain>
    </source>
</reference>